<dbReference type="SUPFAM" id="SSF54593">
    <property type="entry name" value="Glyoxalase/Bleomycin resistance protein/Dihydroxybiphenyl dioxygenase"/>
    <property type="match status" value="1"/>
</dbReference>
<dbReference type="EMBL" id="CP060010">
    <property type="protein sequence ID" value="QTN34508.1"/>
    <property type="molecule type" value="Genomic_DNA"/>
</dbReference>
<dbReference type="Pfam" id="PF19581">
    <property type="entry name" value="Glyoxalase_7"/>
    <property type="match status" value="1"/>
</dbReference>
<keyword evidence="3" id="KW-0046">Antibiotic resistance</keyword>
<evidence type="ECO:0000313" key="6">
    <source>
        <dbReference type="Proteomes" id="UP000665026"/>
    </source>
</evidence>
<dbReference type="Gene3D" id="3.10.180.10">
    <property type="entry name" value="2,3-Dihydroxybiphenyl 1,2-Dioxygenase, domain 1"/>
    <property type="match status" value="1"/>
</dbReference>
<sequence>MSGQTIIPIFRSFDEAKAREFYIDFLGFEVTFEHRFEPNTPLYLGLRFGDCELHVSEHFGDATPGSSVRISIQDVAGYCAALNAKKYRHARPGYQDQPWGMRDMTINDPFGNRLIFCEDAADLSDFGA</sequence>
<reference evidence="5" key="1">
    <citation type="submission" date="2020-07" db="EMBL/GenBank/DDBJ databases">
        <title>Genome sequences of bacteria associated with the marine, planktonic diatom Thalassiosira profunda strain ECT2AJA-044.</title>
        <authorList>
            <person name="Gargas C.B."/>
            <person name="Roberts W.R."/>
            <person name="Alverson A.J."/>
        </authorList>
    </citation>
    <scope>NUCLEOTIDE SEQUENCE</scope>
    <source>
        <strain evidence="5">ECT2AJA-044</strain>
    </source>
</reference>
<dbReference type="AlphaFoldDB" id="A0A975ELT8"/>
<gene>
    <name evidence="5" type="ORF">HZ995_08235</name>
</gene>
<evidence type="ECO:0000259" key="4">
    <source>
        <dbReference type="PROSITE" id="PS51819"/>
    </source>
</evidence>
<evidence type="ECO:0000313" key="5">
    <source>
        <dbReference type="EMBL" id="QTN34508.1"/>
    </source>
</evidence>
<dbReference type="PROSITE" id="PS51819">
    <property type="entry name" value="VOC"/>
    <property type="match status" value="1"/>
</dbReference>
<dbReference type="KEGG" id="cact:HZ995_08235"/>
<name>A0A975ELT8_9RHOB</name>
<dbReference type="InterPro" id="IPR000335">
    <property type="entry name" value="Bleomycin-R"/>
</dbReference>
<evidence type="ECO:0000256" key="3">
    <source>
        <dbReference type="ARBA" id="ARBA00023251"/>
    </source>
</evidence>
<accession>A0A975ELT8</accession>
<evidence type="ECO:0000256" key="1">
    <source>
        <dbReference type="ARBA" id="ARBA00011051"/>
    </source>
</evidence>
<dbReference type="InterPro" id="IPR037523">
    <property type="entry name" value="VOC_core"/>
</dbReference>
<evidence type="ECO:0000256" key="2">
    <source>
        <dbReference type="ARBA" id="ARBA00021572"/>
    </source>
</evidence>
<comment type="similarity">
    <text evidence="1">Belongs to the bleomycin resistance protein family.</text>
</comment>
<dbReference type="RefSeq" id="WP_209355201.1">
    <property type="nucleotide sequence ID" value="NZ_CP060010.1"/>
</dbReference>
<feature type="domain" description="VOC" evidence="4">
    <location>
        <begin position="3"/>
        <end position="119"/>
    </location>
</feature>
<protein>
    <recommendedName>
        <fullName evidence="2">Bleomycin resistance protein</fullName>
    </recommendedName>
</protein>
<proteinExistence type="inferred from homology"/>
<dbReference type="InterPro" id="IPR029068">
    <property type="entry name" value="Glyas_Bleomycin-R_OHBP_Dase"/>
</dbReference>
<dbReference type="GO" id="GO:0046677">
    <property type="term" value="P:response to antibiotic"/>
    <property type="evidence" value="ECO:0007669"/>
    <property type="project" value="UniProtKB-KW"/>
</dbReference>
<dbReference type="CDD" id="cd08349">
    <property type="entry name" value="BLMA_like"/>
    <property type="match status" value="1"/>
</dbReference>
<organism evidence="5 6">
    <name type="scientific">Cognatishimia activa</name>
    <dbReference type="NCBI Taxonomy" id="1715691"/>
    <lineage>
        <taxon>Bacteria</taxon>
        <taxon>Pseudomonadati</taxon>
        <taxon>Pseudomonadota</taxon>
        <taxon>Alphaproteobacteria</taxon>
        <taxon>Rhodobacterales</taxon>
        <taxon>Paracoccaceae</taxon>
        <taxon>Cognatishimia</taxon>
    </lineage>
</organism>
<dbReference type="Proteomes" id="UP000665026">
    <property type="component" value="Chromosome"/>
</dbReference>